<feature type="transmembrane region" description="Helical" evidence="1">
    <location>
        <begin position="28"/>
        <end position="50"/>
    </location>
</feature>
<sequence length="116" mass="13907">MQTGLFALSLRAMQLLQLFQRVPRFLRSFYFLAGTGFLVWMVVFDANDLLKQYDMYAKWRELQAEKEYYLNNIEIVKKDRAELLSSPELLEKFAREKYIMKRPGEDVFILVPQQEE</sequence>
<keyword evidence="1" id="KW-0812">Transmembrane</keyword>
<comment type="caution">
    <text evidence="2">The sequence shown here is derived from an EMBL/GenBank/DDBJ whole genome shotgun (WGS) entry which is preliminary data.</text>
</comment>
<organism evidence="2 3">
    <name type="scientific">Hymenobacter nitidus</name>
    <dbReference type="NCBI Taxonomy" id="2880929"/>
    <lineage>
        <taxon>Bacteria</taxon>
        <taxon>Pseudomonadati</taxon>
        <taxon>Bacteroidota</taxon>
        <taxon>Cytophagia</taxon>
        <taxon>Cytophagales</taxon>
        <taxon>Hymenobacteraceae</taxon>
        <taxon>Hymenobacter</taxon>
    </lineage>
</organism>
<dbReference type="Pfam" id="PF04977">
    <property type="entry name" value="DivIC"/>
    <property type="match status" value="1"/>
</dbReference>
<protein>
    <submittedName>
        <fullName evidence="2">Septum formation initiator family protein</fullName>
    </submittedName>
</protein>
<dbReference type="RefSeq" id="WP_226181876.1">
    <property type="nucleotide sequence ID" value="NZ_JAJADQ010000001.1"/>
</dbReference>
<proteinExistence type="predicted"/>
<dbReference type="Proteomes" id="UP001165297">
    <property type="component" value="Unassembled WGS sequence"/>
</dbReference>
<evidence type="ECO:0000313" key="3">
    <source>
        <dbReference type="Proteomes" id="UP001165297"/>
    </source>
</evidence>
<gene>
    <name evidence="2" type="ORF">LGH70_01105</name>
</gene>
<dbReference type="EMBL" id="JAJADQ010000001">
    <property type="protein sequence ID" value="MCB2376163.1"/>
    <property type="molecule type" value="Genomic_DNA"/>
</dbReference>
<keyword evidence="3" id="KW-1185">Reference proteome</keyword>
<evidence type="ECO:0000313" key="2">
    <source>
        <dbReference type="EMBL" id="MCB2376163.1"/>
    </source>
</evidence>
<evidence type="ECO:0000256" key="1">
    <source>
        <dbReference type="SAM" id="Phobius"/>
    </source>
</evidence>
<reference evidence="2" key="1">
    <citation type="submission" date="2021-10" db="EMBL/GenBank/DDBJ databases">
        <authorList>
            <person name="Dean J.D."/>
            <person name="Kim M.K."/>
            <person name="Newey C.N."/>
            <person name="Stoker T.S."/>
            <person name="Thompson D.W."/>
            <person name="Grose J.H."/>
        </authorList>
    </citation>
    <scope>NUCLEOTIDE SEQUENCE</scope>
    <source>
        <strain evidence="2">BT635</strain>
    </source>
</reference>
<keyword evidence="1" id="KW-0472">Membrane</keyword>
<name>A0ABS8A6Y7_9BACT</name>
<accession>A0ABS8A6Y7</accession>
<dbReference type="InterPro" id="IPR007060">
    <property type="entry name" value="FtsL/DivIC"/>
</dbReference>
<keyword evidence="1" id="KW-1133">Transmembrane helix</keyword>